<feature type="domain" description="Integral membrane protein YccS N-terminal" evidence="6">
    <location>
        <begin position="73"/>
        <end position="351"/>
    </location>
</feature>
<organism evidence="8 10">
    <name type="scientific">Orrella dioscoreae</name>
    <dbReference type="NCBI Taxonomy" id="1851544"/>
    <lineage>
        <taxon>Bacteria</taxon>
        <taxon>Pseudomonadati</taxon>
        <taxon>Pseudomonadota</taxon>
        <taxon>Betaproteobacteria</taxon>
        <taxon>Burkholderiales</taxon>
        <taxon>Alcaligenaceae</taxon>
        <taxon>Orrella</taxon>
    </lineage>
</organism>
<dbReference type="KEGG" id="odi:ODI_R1188"/>
<evidence type="ECO:0000259" key="7">
    <source>
        <dbReference type="Pfam" id="PF13515"/>
    </source>
</evidence>
<evidence type="ECO:0000256" key="5">
    <source>
        <dbReference type="SAM" id="Phobius"/>
    </source>
</evidence>
<name>A0A1C3JYJ1_9BURK</name>
<feature type="transmembrane region" description="Helical" evidence="5">
    <location>
        <begin position="41"/>
        <end position="58"/>
    </location>
</feature>
<dbReference type="InterPro" id="IPR049453">
    <property type="entry name" value="Memb_transporter_dom"/>
</dbReference>
<dbReference type="STRING" id="1851544.ODI_02483"/>
<keyword evidence="3 5" id="KW-1133">Transmembrane helix</keyword>
<gene>
    <name evidence="8" type="ORF">ODI_02483</name>
    <name evidence="9" type="ORF">ODI_R1188</name>
</gene>
<feature type="transmembrane region" description="Helical" evidence="5">
    <location>
        <begin position="505"/>
        <end position="523"/>
    </location>
</feature>
<feature type="transmembrane region" description="Helical" evidence="5">
    <location>
        <begin position="452"/>
        <end position="470"/>
    </location>
</feature>
<feature type="transmembrane region" description="Helical" evidence="5">
    <location>
        <begin position="70"/>
        <end position="87"/>
    </location>
</feature>
<dbReference type="RefSeq" id="WP_067750351.1">
    <property type="nucleotide sequence ID" value="NZ_LT907988.1"/>
</dbReference>
<feature type="transmembrane region" description="Helical" evidence="5">
    <location>
        <begin position="93"/>
        <end position="111"/>
    </location>
</feature>
<protein>
    <submittedName>
        <fullName evidence="8">Putative membrane protein</fullName>
    </submittedName>
</protein>
<accession>A0A1C3JYJ1</accession>
<feature type="transmembrane region" description="Helical" evidence="5">
    <location>
        <begin position="118"/>
        <end position="134"/>
    </location>
</feature>
<feature type="transmembrane region" description="Helical" evidence="5">
    <location>
        <begin position="403"/>
        <end position="421"/>
    </location>
</feature>
<dbReference type="InterPro" id="IPR052430">
    <property type="entry name" value="IVT-Associated"/>
</dbReference>
<evidence type="ECO:0000313" key="9">
    <source>
        <dbReference type="EMBL" id="SOE48025.1"/>
    </source>
</evidence>
<dbReference type="EMBL" id="LT907988">
    <property type="protein sequence ID" value="SOE48025.1"/>
    <property type="molecule type" value="Genomic_DNA"/>
</dbReference>
<feature type="transmembrane region" description="Helical" evidence="5">
    <location>
        <begin position="12"/>
        <end position="35"/>
    </location>
</feature>
<dbReference type="PANTHER" id="PTHR47804:SF3">
    <property type="entry name" value="PROTEIN BRE4"/>
    <property type="match status" value="1"/>
</dbReference>
<comment type="subcellular location">
    <subcellularLocation>
        <location evidence="1">Membrane</location>
        <topology evidence="1">Multi-pass membrane protein</topology>
    </subcellularLocation>
</comment>
<keyword evidence="2 5" id="KW-0812">Transmembrane</keyword>
<feature type="transmembrane region" description="Helical" evidence="5">
    <location>
        <begin position="427"/>
        <end position="445"/>
    </location>
</feature>
<dbReference type="OrthoDB" id="8670769at2"/>
<evidence type="ECO:0000256" key="1">
    <source>
        <dbReference type="ARBA" id="ARBA00004141"/>
    </source>
</evidence>
<dbReference type="Pfam" id="PF12805">
    <property type="entry name" value="FUSC-like"/>
    <property type="match status" value="1"/>
</dbReference>
<dbReference type="PANTHER" id="PTHR47804">
    <property type="entry name" value="60S RIBOSOMAL PROTEIN L19"/>
    <property type="match status" value="1"/>
</dbReference>
<reference evidence="8 10" key="1">
    <citation type="submission" date="2016-06" db="EMBL/GenBank/DDBJ databases">
        <authorList>
            <person name="Kjaerup R.B."/>
            <person name="Dalgaard T.S."/>
            <person name="Juul-Madsen H.R."/>
        </authorList>
    </citation>
    <scope>NUCLEOTIDE SEQUENCE [LARGE SCALE GENOMIC DNA]</scope>
    <source>
        <strain evidence="8">Orrdi1</strain>
    </source>
</reference>
<dbReference type="GO" id="GO:0016020">
    <property type="term" value="C:membrane"/>
    <property type="evidence" value="ECO:0007669"/>
    <property type="project" value="UniProtKB-SubCell"/>
</dbReference>
<evidence type="ECO:0000313" key="10">
    <source>
        <dbReference type="Proteomes" id="UP000078558"/>
    </source>
</evidence>
<evidence type="ECO:0000256" key="4">
    <source>
        <dbReference type="ARBA" id="ARBA00023136"/>
    </source>
</evidence>
<feature type="transmembrane region" description="Helical" evidence="5">
    <location>
        <begin position="140"/>
        <end position="164"/>
    </location>
</feature>
<reference evidence="9 10" key="2">
    <citation type="submission" date="2017-08" db="EMBL/GenBank/DDBJ databases">
        <authorList>
            <person name="de Groot N.N."/>
        </authorList>
    </citation>
    <scope>NUCLEOTIDE SEQUENCE [LARGE SCALE GENOMIC DNA]</scope>
    <source>
        <strain evidence="9">Orrdi1</strain>
    </source>
</reference>
<feature type="domain" description="Integral membrane bound transporter" evidence="7">
    <location>
        <begin position="419"/>
        <end position="539"/>
    </location>
</feature>
<evidence type="ECO:0000313" key="8">
    <source>
        <dbReference type="EMBL" id="SBT24323.1"/>
    </source>
</evidence>
<keyword evidence="4 5" id="KW-0472">Membrane</keyword>
<dbReference type="Pfam" id="PF13515">
    <property type="entry name" value="FUSC_2"/>
    <property type="match status" value="1"/>
</dbReference>
<keyword evidence="10" id="KW-1185">Reference proteome</keyword>
<feature type="transmembrane region" description="Helical" evidence="5">
    <location>
        <begin position="476"/>
        <end position="498"/>
    </location>
</feature>
<evidence type="ECO:0000256" key="2">
    <source>
        <dbReference type="ARBA" id="ARBA00022692"/>
    </source>
</evidence>
<evidence type="ECO:0000259" key="6">
    <source>
        <dbReference type="Pfam" id="PF12805"/>
    </source>
</evidence>
<dbReference type="InterPro" id="IPR032692">
    <property type="entry name" value="YccS_N"/>
</dbReference>
<evidence type="ECO:0000256" key="3">
    <source>
        <dbReference type="ARBA" id="ARBA00022989"/>
    </source>
</evidence>
<dbReference type="EMBL" id="FLRC01000008">
    <property type="protein sequence ID" value="SBT24323.1"/>
    <property type="molecule type" value="Genomic_DNA"/>
</dbReference>
<dbReference type="Proteomes" id="UP000078558">
    <property type="component" value="Chromosome I"/>
</dbReference>
<dbReference type="AlphaFoldDB" id="A0A1C3JYJ1"/>
<proteinExistence type="predicted"/>
<sequence length="748" mass="81705">MELRLSHLHRFVYSHFFFGGVRQAVGMLAPVMVLGGLFDQMAIGLIATFGALCVAIIDQPGPHWHRANEMLGGSILGTATVAITGLASSHPMLIWAAVVAQCFAFSMLSVFGRKGGQISFACLLLMSLTMHSPLSPGQVLLHATATLGGGLFYLLFSTVASRLFGLREEQQALSVALFATGEYMAARSAFYDVNNDLDDCYRNMILRQATMTEQHQAARDMVLRALPRGGGAGDRRRVMLWNLFSDMIALLDTMIATHTDYALLRRALGDADVLLFGRDALRKMSLDLDHIALAVSRNRPAVHRNSVKAELRAIEYELEQLRQQDFPASNPEVYAVLVQVLRRLRNAARVVDRLYEHTRGAADAVPVGSLRLDKSLTRFLSRQQFRVGMLTSNLRLDSPHCRYALRVTLAAALAMTLTAFVPQLQPHGYWIVLTVVIIMKPGFAVTRQRNGWRLLGTLMGCGLALAAFHATDKPSVLFAIMLVACVLGNSLVLVNYMASGVFNTLFVLLAFHFISPGTLAVVGERALDTAVGCALALACSYFLPWWEHRYMGPLSRAALSANREYLRSGLRYVGQMQARHARQDASVTAAPAESGSSEVAANPAELQEANLSWQLSRKNVHVAFANMAEAFYRMMNEPRSRQQNVPEVNNLMIQNHILASQIAAAMPMLADLPATPPGMAQMLAQIQAVLDGEQPADSLANITIETDGDLAALAYPLRQMQKAAQMLVKELGGLADPAGPVLPARQAA</sequence>